<dbReference type="EMBL" id="CP000551">
    <property type="protein sequence ID" value="ABM69719.1"/>
    <property type="molecule type" value="Genomic_DNA"/>
</dbReference>
<name>A2BPK8_PROMS</name>
<protein>
    <submittedName>
        <fullName evidence="1">Uncharacterized protein</fullName>
    </submittedName>
</protein>
<organism evidence="1 2">
    <name type="scientific">Prochlorococcus marinus (strain AS9601)</name>
    <dbReference type="NCBI Taxonomy" id="146891"/>
    <lineage>
        <taxon>Bacteria</taxon>
        <taxon>Bacillati</taxon>
        <taxon>Cyanobacteriota</taxon>
        <taxon>Cyanophyceae</taxon>
        <taxon>Synechococcales</taxon>
        <taxon>Prochlorococcaceae</taxon>
        <taxon>Prochlorococcus</taxon>
    </lineage>
</organism>
<dbReference type="KEGG" id="pmb:A9601_04311"/>
<dbReference type="HOGENOM" id="CLU_936453_0_0_3"/>
<evidence type="ECO:0000313" key="1">
    <source>
        <dbReference type="EMBL" id="ABM69719.1"/>
    </source>
</evidence>
<dbReference type="RefSeq" id="WP_011817891.1">
    <property type="nucleotide sequence ID" value="NC_008816.1"/>
</dbReference>
<sequence>MSNIAYPYPNLMPWVRGNSLWEYSLNKGDFFDFKNGVDNWDYYSSIEIKCKLIWDIKEAFINANLYPILNNSKVVFLLTTGSGQYGIARKKVFEYQLNEDIELLNTFIFNLKSNQISNIVKLRLIICTNEVEINGFHYRNGSILYDESANLELEGNLARLPVSKEDLSQINFRYKDAIWYVSFRAEDFYETFTNTYHLYLNSKNLDIDFQLKNNKFLVQSIKADTIATIIRSSLLDDDLNFDYQEDYPEFSLGFVLKNWLKNFIEGPSDLQNLIKKIKSSPNDFNCECQSIFCD</sequence>
<dbReference type="STRING" id="146891.A9601_04311"/>
<dbReference type="Proteomes" id="UP000002590">
    <property type="component" value="Chromosome"/>
</dbReference>
<dbReference type="eggNOG" id="ENOG502ZBBP">
    <property type="taxonomic scope" value="Bacteria"/>
</dbReference>
<evidence type="ECO:0000313" key="2">
    <source>
        <dbReference type="Proteomes" id="UP000002590"/>
    </source>
</evidence>
<reference evidence="1 2" key="1">
    <citation type="journal article" date="2007" name="PLoS Genet.">
        <title>Patterns and implications of gene gain and loss in the evolution of Prochlorococcus.</title>
        <authorList>
            <person name="Kettler G.C."/>
            <person name="Martiny A.C."/>
            <person name="Huang K."/>
            <person name="Zucker J."/>
            <person name="Coleman M.L."/>
            <person name="Rodrigue S."/>
            <person name="Chen F."/>
            <person name="Lapidus A."/>
            <person name="Ferriera S."/>
            <person name="Johnson J."/>
            <person name="Steglich C."/>
            <person name="Church G.M."/>
            <person name="Richardson P."/>
            <person name="Chisholm S.W."/>
        </authorList>
    </citation>
    <scope>NUCLEOTIDE SEQUENCE [LARGE SCALE GENOMIC DNA]</scope>
    <source>
        <strain evidence="1 2">AS9601</strain>
    </source>
</reference>
<gene>
    <name evidence="1" type="ordered locus">A9601_04311</name>
</gene>
<dbReference type="AlphaFoldDB" id="A2BPK8"/>
<dbReference type="OrthoDB" id="541713at2"/>
<accession>A2BPK8</accession>
<proteinExistence type="predicted"/>